<accession>A0A9P1M5S5</accession>
<comment type="caution">
    <text evidence="2">The sequence shown here is derived from an EMBL/GenBank/DDBJ whole genome shotgun (WGS) entry which is preliminary data.</text>
</comment>
<sequence>MATFTLAAELRVLRVPHALPHAQHLPGPSQRLVGGVTTVPDSSRGFGRTAGAVFALAVGQSLRASRRKCRTPRAVLADGSNEEGEAVAPITFGLDEVEDIVLYQQEFSPPCVKLRTMFKYYNLPFRVVNGRHPTSDYKKIPVLEINNRQINDSHVIVKTVVPWFTGRPMTEKEMMWEKRITYEFQPAFEVELLGNERDVAMIWTRATNFIGGWQRGIIGILSPILKLVVEALFKSRYPEMELPSSNFGLEFRRALGDQAFFHGEQPGPVDLSLYGTYAAFNGCSATVRFLQASKLEEWHERMEALNVADVEQPKVYAMR</sequence>
<reference evidence="2" key="1">
    <citation type="submission" date="2022-10" db="EMBL/GenBank/DDBJ databases">
        <authorList>
            <person name="Chen Y."/>
            <person name="Dougan E. K."/>
            <person name="Chan C."/>
            <person name="Rhodes N."/>
            <person name="Thang M."/>
        </authorList>
    </citation>
    <scope>NUCLEOTIDE SEQUENCE</scope>
</reference>
<name>A0A9P1M5S5_9DINO</name>
<gene>
    <name evidence="2" type="ORF">C1SCF055_LOCUS44539</name>
</gene>
<dbReference type="AlphaFoldDB" id="A0A9P1M5S5"/>
<evidence type="ECO:0000313" key="3">
    <source>
        <dbReference type="EMBL" id="CAL4807405.1"/>
    </source>
</evidence>
<dbReference type="EMBL" id="CAMXCT020006789">
    <property type="protein sequence ID" value="CAL1173468.1"/>
    <property type="molecule type" value="Genomic_DNA"/>
</dbReference>
<feature type="domain" description="Thioredoxin-like fold" evidence="1">
    <location>
        <begin position="109"/>
        <end position="161"/>
    </location>
</feature>
<evidence type="ECO:0000313" key="4">
    <source>
        <dbReference type="Proteomes" id="UP001152797"/>
    </source>
</evidence>
<dbReference type="InterPro" id="IPR036249">
    <property type="entry name" value="Thioredoxin-like_sf"/>
</dbReference>
<dbReference type="SUPFAM" id="SSF52833">
    <property type="entry name" value="Thioredoxin-like"/>
    <property type="match status" value="1"/>
</dbReference>
<dbReference type="InterPro" id="IPR036282">
    <property type="entry name" value="Glutathione-S-Trfase_C_sf"/>
</dbReference>
<dbReference type="Pfam" id="PF17172">
    <property type="entry name" value="GST_N_4"/>
    <property type="match status" value="1"/>
</dbReference>
<reference evidence="3 4" key="2">
    <citation type="submission" date="2024-05" db="EMBL/GenBank/DDBJ databases">
        <authorList>
            <person name="Chen Y."/>
            <person name="Shah S."/>
            <person name="Dougan E. K."/>
            <person name="Thang M."/>
            <person name="Chan C."/>
        </authorList>
    </citation>
    <scope>NUCLEOTIDE SEQUENCE [LARGE SCALE GENOMIC DNA]</scope>
</reference>
<dbReference type="EMBL" id="CAMXCT030006789">
    <property type="protein sequence ID" value="CAL4807405.1"/>
    <property type="molecule type" value="Genomic_DNA"/>
</dbReference>
<proteinExistence type="predicted"/>
<dbReference type="Gene3D" id="3.40.30.10">
    <property type="entry name" value="Glutaredoxin"/>
    <property type="match status" value="1"/>
</dbReference>
<dbReference type="OrthoDB" id="423541at2759"/>
<dbReference type="CDD" id="cd00570">
    <property type="entry name" value="GST_N_family"/>
    <property type="match status" value="1"/>
</dbReference>
<dbReference type="GO" id="GO:0005739">
    <property type="term" value="C:mitochondrion"/>
    <property type="evidence" value="ECO:0007669"/>
    <property type="project" value="TreeGrafter"/>
</dbReference>
<dbReference type="EMBL" id="CAMXCT010006789">
    <property type="protein sequence ID" value="CAI4020093.1"/>
    <property type="molecule type" value="Genomic_DNA"/>
</dbReference>
<dbReference type="Gene3D" id="1.20.1050.10">
    <property type="match status" value="1"/>
</dbReference>
<keyword evidence="4" id="KW-1185">Reference proteome</keyword>
<protein>
    <submittedName>
        <fullName evidence="3">Prostaglandin E synthase 2 (Microsoma l prostaglandin E synthase 2) (MPGES-2)</fullName>
    </submittedName>
</protein>
<dbReference type="PANTHER" id="PTHR12782:SF5">
    <property type="entry name" value="PROSTAGLANDIN E SYNTHASE 2"/>
    <property type="match status" value="1"/>
</dbReference>
<dbReference type="InterPro" id="IPR012336">
    <property type="entry name" value="Thioredoxin-like_fold"/>
</dbReference>
<dbReference type="PANTHER" id="PTHR12782">
    <property type="entry name" value="MICROSOMAL PROSTAGLANDIN E SYNTHASE-2"/>
    <property type="match status" value="1"/>
</dbReference>
<organism evidence="2">
    <name type="scientific">Cladocopium goreaui</name>
    <dbReference type="NCBI Taxonomy" id="2562237"/>
    <lineage>
        <taxon>Eukaryota</taxon>
        <taxon>Sar</taxon>
        <taxon>Alveolata</taxon>
        <taxon>Dinophyceae</taxon>
        <taxon>Suessiales</taxon>
        <taxon>Symbiodiniaceae</taxon>
        <taxon>Cladocopium</taxon>
    </lineage>
</organism>
<dbReference type="Proteomes" id="UP001152797">
    <property type="component" value="Unassembled WGS sequence"/>
</dbReference>
<evidence type="ECO:0000313" key="2">
    <source>
        <dbReference type="EMBL" id="CAI4020093.1"/>
    </source>
</evidence>
<dbReference type="SUPFAM" id="SSF47616">
    <property type="entry name" value="GST C-terminal domain-like"/>
    <property type="match status" value="1"/>
</dbReference>
<evidence type="ECO:0000259" key="1">
    <source>
        <dbReference type="Pfam" id="PF17172"/>
    </source>
</evidence>